<sequence length="259" mass="28498">MANPTADTLLNVTVESLATFSGVGDPSYDYDGKNERGGAAVLKAQLGILQQKPRPVQFAIHHELAAKYTPALVEKFKADTSVLGAPARLLNVISYTPYFVRFTKTPAGKDITSIFASRIAQLSDNNTFPLSQDEIAEIGQFFATLVVLQGQNGISEDDKKALLTRFKSWLRDSFAGDTSERCLAVLNASREMQPMFDSIKHNLEGPLNKCGGPQCQKTTRTDGASLLKCSKCKTSVYCDTDHQREAWPEHKRLCFPATF</sequence>
<protein>
    <recommendedName>
        <fullName evidence="5">MYND-type domain-containing protein</fullName>
    </recommendedName>
</protein>
<evidence type="ECO:0000256" key="2">
    <source>
        <dbReference type="ARBA" id="ARBA00022771"/>
    </source>
</evidence>
<dbReference type="AlphaFoldDB" id="A8N556"/>
<keyword evidence="2 4" id="KW-0863">Zinc-finger</keyword>
<keyword evidence="3" id="KW-0862">Zinc</keyword>
<proteinExistence type="predicted"/>
<dbReference type="PROSITE" id="PS50865">
    <property type="entry name" value="ZF_MYND_2"/>
    <property type="match status" value="1"/>
</dbReference>
<comment type="caution">
    <text evidence="6">The sequence shown here is derived from an EMBL/GenBank/DDBJ whole genome shotgun (WGS) entry which is preliminary data.</text>
</comment>
<dbReference type="SUPFAM" id="SSF144232">
    <property type="entry name" value="HIT/MYND zinc finger-like"/>
    <property type="match status" value="1"/>
</dbReference>
<organism evidence="6 7">
    <name type="scientific">Coprinopsis cinerea (strain Okayama-7 / 130 / ATCC MYA-4618 / FGSC 9003)</name>
    <name type="common">Inky cap fungus</name>
    <name type="synonym">Hormographiella aspergillata</name>
    <dbReference type="NCBI Taxonomy" id="240176"/>
    <lineage>
        <taxon>Eukaryota</taxon>
        <taxon>Fungi</taxon>
        <taxon>Dikarya</taxon>
        <taxon>Basidiomycota</taxon>
        <taxon>Agaricomycotina</taxon>
        <taxon>Agaricomycetes</taxon>
        <taxon>Agaricomycetidae</taxon>
        <taxon>Agaricales</taxon>
        <taxon>Agaricineae</taxon>
        <taxon>Psathyrellaceae</taxon>
        <taxon>Coprinopsis</taxon>
    </lineage>
</organism>
<dbReference type="InterPro" id="IPR002893">
    <property type="entry name" value="Znf_MYND"/>
</dbReference>
<dbReference type="VEuPathDB" id="FungiDB:CC1G_04663"/>
<dbReference type="InParanoid" id="A8N556"/>
<name>A8N556_COPC7</name>
<dbReference type="GeneID" id="6006413"/>
<evidence type="ECO:0000313" key="7">
    <source>
        <dbReference type="Proteomes" id="UP000001861"/>
    </source>
</evidence>
<keyword evidence="7" id="KW-1185">Reference proteome</keyword>
<reference evidence="6 7" key="1">
    <citation type="journal article" date="2010" name="Proc. Natl. Acad. Sci. U.S.A.">
        <title>Insights into evolution of multicellular fungi from the assembled chromosomes of the mushroom Coprinopsis cinerea (Coprinus cinereus).</title>
        <authorList>
            <person name="Stajich J.E."/>
            <person name="Wilke S.K."/>
            <person name="Ahren D."/>
            <person name="Au C.H."/>
            <person name="Birren B.W."/>
            <person name="Borodovsky M."/>
            <person name="Burns C."/>
            <person name="Canback B."/>
            <person name="Casselton L.A."/>
            <person name="Cheng C.K."/>
            <person name="Deng J."/>
            <person name="Dietrich F.S."/>
            <person name="Fargo D.C."/>
            <person name="Farman M.L."/>
            <person name="Gathman A.C."/>
            <person name="Goldberg J."/>
            <person name="Guigo R."/>
            <person name="Hoegger P.J."/>
            <person name="Hooker J.B."/>
            <person name="Huggins A."/>
            <person name="James T.Y."/>
            <person name="Kamada T."/>
            <person name="Kilaru S."/>
            <person name="Kodira C."/>
            <person name="Kues U."/>
            <person name="Kupfer D."/>
            <person name="Kwan H.S."/>
            <person name="Lomsadze A."/>
            <person name="Li W."/>
            <person name="Lilly W.W."/>
            <person name="Ma L.J."/>
            <person name="Mackey A.J."/>
            <person name="Manning G."/>
            <person name="Martin F."/>
            <person name="Muraguchi H."/>
            <person name="Natvig D.O."/>
            <person name="Palmerini H."/>
            <person name="Ramesh M.A."/>
            <person name="Rehmeyer C.J."/>
            <person name="Roe B.A."/>
            <person name="Shenoy N."/>
            <person name="Stanke M."/>
            <person name="Ter-Hovhannisyan V."/>
            <person name="Tunlid A."/>
            <person name="Velagapudi R."/>
            <person name="Vision T.J."/>
            <person name="Zeng Q."/>
            <person name="Zolan M.E."/>
            <person name="Pukkila P.J."/>
        </authorList>
    </citation>
    <scope>NUCLEOTIDE SEQUENCE [LARGE SCALE GENOMIC DNA]</scope>
    <source>
        <strain evidence="7">Okayama-7 / 130 / ATCC MYA-4618 / FGSC 9003</strain>
    </source>
</reference>
<keyword evidence="1" id="KW-0479">Metal-binding</keyword>
<evidence type="ECO:0000313" key="6">
    <source>
        <dbReference type="EMBL" id="EAU91896.1"/>
    </source>
</evidence>
<dbReference type="Gene3D" id="6.10.140.2220">
    <property type="match status" value="1"/>
</dbReference>
<dbReference type="eggNOG" id="ENOG502RSE4">
    <property type="taxonomic scope" value="Eukaryota"/>
</dbReference>
<dbReference type="KEGG" id="cci:CC1G_04663"/>
<evidence type="ECO:0000259" key="5">
    <source>
        <dbReference type="PROSITE" id="PS50865"/>
    </source>
</evidence>
<gene>
    <name evidence="6" type="ORF">CC1G_04663</name>
</gene>
<dbReference type="OrthoDB" id="432970at2759"/>
<dbReference type="OMA" id="TEIWRND"/>
<accession>A8N556</accession>
<dbReference type="EMBL" id="AACS02000003">
    <property type="protein sequence ID" value="EAU91896.1"/>
    <property type="molecule type" value="Genomic_DNA"/>
</dbReference>
<evidence type="ECO:0000256" key="1">
    <source>
        <dbReference type="ARBA" id="ARBA00022723"/>
    </source>
</evidence>
<dbReference type="Pfam" id="PF01753">
    <property type="entry name" value="zf-MYND"/>
    <property type="match status" value="1"/>
</dbReference>
<dbReference type="RefSeq" id="XP_001829974.1">
    <property type="nucleotide sequence ID" value="XM_001829922.1"/>
</dbReference>
<evidence type="ECO:0000256" key="4">
    <source>
        <dbReference type="PROSITE-ProRule" id="PRU00134"/>
    </source>
</evidence>
<evidence type="ECO:0000256" key="3">
    <source>
        <dbReference type="ARBA" id="ARBA00022833"/>
    </source>
</evidence>
<feature type="domain" description="MYND-type" evidence="5">
    <location>
        <begin position="215"/>
        <end position="254"/>
    </location>
</feature>
<dbReference type="GO" id="GO:0008270">
    <property type="term" value="F:zinc ion binding"/>
    <property type="evidence" value="ECO:0007669"/>
    <property type="project" value="UniProtKB-KW"/>
</dbReference>
<dbReference type="Proteomes" id="UP000001861">
    <property type="component" value="Unassembled WGS sequence"/>
</dbReference>